<proteinExistence type="predicted"/>
<dbReference type="OrthoDB" id="9792756at2"/>
<dbReference type="AlphaFoldDB" id="A0A7G6E755"/>
<evidence type="ECO:0000313" key="1">
    <source>
        <dbReference type="EMBL" id="QNB47909.1"/>
    </source>
</evidence>
<dbReference type="Pfam" id="PF04074">
    <property type="entry name" value="DUF386"/>
    <property type="match status" value="1"/>
</dbReference>
<dbReference type="GO" id="GO:0005829">
    <property type="term" value="C:cytosol"/>
    <property type="evidence" value="ECO:0007669"/>
    <property type="project" value="TreeGrafter"/>
</dbReference>
<dbReference type="InterPro" id="IPR004375">
    <property type="entry name" value="NanQ/TabA/YiaL"/>
</dbReference>
<evidence type="ECO:0000313" key="2">
    <source>
        <dbReference type="Proteomes" id="UP000515847"/>
    </source>
</evidence>
<dbReference type="RefSeq" id="WP_034421200.1">
    <property type="nucleotide sequence ID" value="NZ_CP045798.1"/>
</dbReference>
<dbReference type="SUPFAM" id="SSF51197">
    <property type="entry name" value="Clavaminate synthase-like"/>
    <property type="match status" value="1"/>
</dbReference>
<dbReference type="EMBL" id="CP045798">
    <property type="protein sequence ID" value="QNB47909.1"/>
    <property type="molecule type" value="Genomic_DNA"/>
</dbReference>
<dbReference type="Proteomes" id="UP000515847">
    <property type="component" value="Chromosome"/>
</dbReference>
<sequence>MILGHIKNLDVEKGAFSPTLVKGLAYLANTDFSTLAPGRYELDGDKMFALVQDSQTQPKAQRKAETHEKYIDVQYIAEGVEVMGYALNSPEHEIKENLLAEKDAIFYKTVKGEIDLVVFQGMYAVFFPHDVHRPGCMYGAELSIVKKVVLKIAVSAM</sequence>
<organism evidence="1 2">
    <name type="scientific">Thermanaerosceptrum fracticalcis</name>
    <dbReference type="NCBI Taxonomy" id="1712410"/>
    <lineage>
        <taxon>Bacteria</taxon>
        <taxon>Bacillati</taxon>
        <taxon>Bacillota</taxon>
        <taxon>Clostridia</taxon>
        <taxon>Eubacteriales</taxon>
        <taxon>Peptococcaceae</taxon>
        <taxon>Thermanaerosceptrum</taxon>
    </lineage>
</organism>
<dbReference type="PANTHER" id="PTHR34986">
    <property type="entry name" value="EVOLVED BETA-GALACTOSIDASE SUBUNIT BETA"/>
    <property type="match status" value="1"/>
</dbReference>
<gene>
    <name evidence="1" type="ORF">BR63_17585</name>
</gene>
<accession>A0A7G6E755</accession>
<dbReference type="Gene3D" id="2.60.120.370">
    <property type="entry name" value="YhcH/YjgK/YiaL"/>
    <property type="match status" value="1"/>
</dbReference>
<protein>
    <submittedName>
        <fullName evidence="1">YhcH/YjgK/YiaL family protein</fullName>
    </submittedName>
</protein>
<keyword evidence="2" id="KW-1185">Reference proteome</keyword>
<dbReference type="NCBIfam" id="TIGR00022">
    <property type="entry name" value="YhcH/YjgK/YiaL family protein"/>
    <property type="match status" value="1"/>
</dbReference>
<dbReference type="InterPro" id="IPR037012">
    <property type="entry name" value="NanQ/TabA/YiaL_sf"/>
</dbReference>
<dbReference type="PANTHER" id="PTHR34986:SF1">
    <property type="entry name" value="PROTEIN YIAL"/>
    <property type="match status" value="1"/>
</dbReference>
<dbReference type="KEGG" id="tfr:BR63_17585"/>
<name>A0A7G6E755_THEFR</name>
<reference evidence="1 2" key="1">
    <citation type="journal article" date="2019" name="Front. Microbiol.">
        <title>Thermoanaerosceptrum fracticalcis gen. nov. sp. nov., a Novel Fumarate-Fermenting Microorganism From a Deep Fractured Carbonate Aquifer of the US Great Basin.</title>
        <authorList>
            <person name="Hamilton-Brehm S.D."/>
            <person name="Stewart L.E."/>
            <person name="Zavarin M."/>
            <person name="Caldwell M."/>
            <person name="Lawson P.A."/>
            <person name="Onstott T.C."/>
            <person name="Grzymski J."/>
            <person name="Neveux I."/>
            <person name="Lollar B.S."/>
            <person name="Russell C.E."/>
            <person name="Moser D.P."/>
        </authorList>
    </citation>
    <scope>NUCLEOTIDE SEQUENCE [LARGE SCALE GENOMIC DNA]</scope>
    <source>
        <strain evidence="1 2">DRI-13</strain>
    </source>
</reference>